<organism evidence="10">
    <name type="scientific">Haematobia irritans</name>
    <name type="common">Horn fly</name>
    <name type="synonym">Conops irritans</name>
    <dbReference type="NCBI Taxonomy" id="7368"/>
    <lineage>
        <taxon>Eukaryota</taxon>
        <taxon>Metazoa</taxon>
        <taxon>Ecdysozoa</taxon>
        <taxon>Arthropoda</taxon>
        <taxon>Hexapoda</taxon>
        <taxon>Insecta</taxon>
        <taxon>Pterygota</taxon>
        <taxon>Neoptera</taxon>
        <taxon>Endopterygota</taxon>
        <taxon>Diptera</taxon>
        <taxon>Brachycera</taxon>
        <taxon>Muscomorpha</taxon>
        <taxon>Muscoidea</taxon>
        <taxon>Muscidae</taxon>
        <taxon>Haematobia</taxon>
    </lineage>
</organism>
<reference evidence="10" key="1">
    <citation type="submission" date="2017-01" db="EMBL/GenBank/DDBJ databases">
        <title>An insight into the sialome and mialome of the horn fly, Haematobia irritans.</title>
        <authorList>
            <person name="Breijo M."/>
            <person name="Boiani M."/>
            <person name="Ures X."/>
            <person name="Rocha S."/>
            <person name="Sequeira M."/>
            <person name="Ribeiro J.M."/>
        </authorList>
    </citation>
    <scope>NUCLEOTIDE SEQUENCE</scope>
</reference>
<sequence>MSAPTVFITVPKYVAITPITQATTAGILPKIKPAPQNNVTITPVVGAGSFTTSDSESNSSIPAPKGKKRRLDHLSWEEKIQRKKLKNRVAAQTSRDRKKARMEEMESEIKDLTARTEILVNKCESLQVINDSLLEKNQKLDMEVEQLRQQLQELQKQQPQHTVTTCAGCESLLNGSAAGIKPQGLSVDTGAKRVKAEAGVEKEHNSVVSVAGNSTLPTLQDMLLPDIEIDEGALNDAEFDAGKLEELAESLLADITADLEACDREGNETSAQVTSGTERLLGPMVGTTTECLESSQHTSQNGCGLSTTITPTTNTDTQNQVPALQIPDLLLESNLENENNNNNDDNVTMKEVSPMITLTASESKPSANATTTEITPDTVYGTYDAKTNSITVVMDDVAVPVNEVVEEIYWDGERSSSTEDMIYSSSAGVASPSQVFLNVNASCNENENMMEDDNDDDNGDDLNFDPIAKFLCPKRPLVSPLAKSPASSFHSATSDHGYESILGSPSSHYEPLSEDMTSDFSDWPPGFNELFPGLI</sequence>
<proteinExistence type="predicted"/>
<dbReference type="PROSITE" id="PS00036">
    <property type="entry name" value="BZIP_BASIC"/>
    <property type="match status" value="1"/>
</dbReference>
<evidence type="ECO:0000256" key="8">
    <source>
        <dbReference type="SAM" id="MobiDB-lite"/>
    </source>
</evidence>
<keyword evidence="5" id="KW-0539">Nucleus</keyword>
<dbReference type="PANTHER" id="PTHR46542:SF1">
    <property type="entry name" value="X-BOX BINDING PROTEIN 1"/>
    <property type="match status" value="1"/>
</dbReference>
<dbReference type="EMBL" id="GFDG01000380">
    <property type="protein sequence ID" value="JAV18419.1"/>
    <property type="molecule type" value="Transcribed_RNA"/>
</dbReference>
<dbReference type="GO" id="GO:0000977">
    <property type="term" value="F:RNA polymerase II transcription regulatory region sequence-specific DNA binding"/>
    <property type="evidence" value="ECO:0007669"/>
    <property type="project" value="TreeGrafter"/>
</dbReference>
<keyword evidence="3" id="KW-0238">DNA-binding</keyword>
<keyword evidence="1" id="KW-0832">Ubl conjugation</keyword>
<dbReference type="InterPro" id="IPR046347">
    <property type="entry name" value="bZIP_sf"/>
</dbReference>
<keyword evidence="4" id="KW-0804">Transcription</keyword>
<evidence type="ECO:0000256" key="7">
    <source>
        <dbReference type="SAM" id="Coils"/>
    </source>
</evidence>
<protein>
    <recommendedName>
        <fullName evidence="6">X-box-binding protein 1</fullName>
    </recommendedName>
</protein>
<dbReference type="InterPro" id="IPR052470">
    <property type="entry name" value="ER_Stress-Reg_TF"/>
</dbReference>
<dbReference type="CDD" id="cd14691">
    <property type="entry name" value="bZIP_XBP1"/>
    <property type="match status" value="1"/>
</dbReference>
<dbReference type="Gene3D" id="1.20.5.170">
    <property type="match status" value="1"/>
</dbReference>
<dbReference type="PANTHER" id="PTHR46542">
    <property type="entry name" value="X-BOX BINDING PROTEIN 1"/>
    <property type="match status" value="1"/>
</dbReference>
<dbReference type="Pfam" id="PF07716">
    <property type="entry name" value="bZIP_2"/>
    <property type="match status" value="1"/>
</dbReference>
<evidence type="ECO:0000256" key="1">
    <source>
        <dbReference type="ARBA" id="ARBA00022843"/>
    </source>
</evidence>
<keyword evidence="7" id="KW-0175">Coiled coil</keyword>
<dbReference type="SMART" id="SM00338">
    <property type="entry name" value="BRLZ"/>
    <property type="match status" value="1"/>
</dbReference>
<dbReference type="SUPFAM" id="SSF57959">
    <property type="entry name" value="Leucine zipper domain"/>
    <property type="match status" value="1"/>
</dbReference>
<dbReference type="GO" id="GO:0000981">
    <property type="term" value="F:DNA-binding transcription factor activity, RNA polymerase II-specific"/>
    <property type="evidence" value="ECO:0007669"/>
    <property type="project" value="TreeGrafter"/>
</dbReference>
<feature type="coiled-coil region" evidence="7">
    <location>
        <begin position="88"/>
        <end position="164"/>
    </location>
</feature>
<evidence type="ECO:0000259" key="9">
    <source>
        <dbReference type="PROSITE" id="PS50217"/>
    </source>
</evidence>
<dbReference type="AlphaFoldDB" id="A0A1L8EII2"/>
<dbReference type="InterPro" id="IPR004827">
    <property type="entry name" value="bZIP"/>
</dbReference>
<evidence type="ECO:0000256" key="2">
    <source>
        <dbReference type="ARBA" id="ARBA00023015"/>
    </source>
</evidence>
<accession>A0A1L8EII2</accession>
<name>A0A1L8EII2_HAEIR</name>
<feature type="compositionally biased region" description="Low complexity" evidence="8">
    <location>
        <begin position="49"/>
        <end position="60"/>
    </location>
</feature>
<evidence type="ECO:0000256" key="6">
    <source>
        <dbReference type="ARBA" id="ARBA00040165"/>
    </source>
</evidence>
<feature type="region of interest" description="Disordered" evidence="8">
    <location>
        <begin position="49"/>
        <end position="71"/>
    </location>
</feature>
<evidence type="ECO:0000256" key="3">
    <source>
        <dbReference type="ARBA" id="ARBA00023125"/>
    </source>
</evidence>
<feature type="domain" description="BZIP" evidence="9">
    <location>
        <begin position="77"/>
        <end position="127"/>
    </location>
</feature>
<evidence type="ECO:0000256" key="4">
    <source>
        <dbReference type="ARBA" id="ARBA00023163"/>
    </source>
</evidence>
<keyword evidence="2" id="KW-0805">Transcription regulation</keyword>
<evidence type="ECO:0000313" key="10">
    <source>
        <dbReference type="EMBL" id="JAV18419.1"/>
    </source>
</evidence>
<dbReference type="GO" id="GO:0005634">
    <property type="term" value="C:nucleus"/>
    <property type="evidence" value="ECO:0007669"/>
    <property type="project" value="UniProtKB-ARBA"/>
</dbReference>
<evidence type="ECO:0000256" key="5">
    <source>
        <dbReference type="ARBA" id="ARBA00023242"/>
    </source>
</evidence>
<dbReference type="PROSITE" id="PS50217">
    <property type="entry name" value="BZIP"/>
    <property type="match status" value="1"/>
</dbReference>